<protein>
    <submittedName>
        <fullName evidence="1">Transposase, IS605 OrfB family, central region</fullName>
    </submittedName>
</protein>
<dbReference type="AlphaFoldDB" id="A0A1M5YNV5"/>
<evidence type="ECO:0000313" key="2">
    <source>
        <dbReference type="Proteomes" id="UP000183954"/>
    </source>
</evidence>
<dbReference type="Proteomes" id="UP000183954">
    <property type="component" value="Unassembled WGS sequence"/>
</dbReference>
<sequence>MSERTVKSLTAKLEKRQRRLDYWTAFLTSKTFPPVIFGTKEMFLRRCKGLITKQEWNDCRNNRIYSRGDKSKGGNPNLRVVFKDGVSFLEISTLEKTVKNRAVKVLIPIYLPEKISKKTGNVNGIPYRKMFMDSLERGEAYQVELIKRDDEYYAHITFEELEAKVSYTGHVNMIGIDTNPDGFALTKIDTFGNYRGHTYLKQHELTFCRSNRRTNLCGELVAQAVDYALVRQCGVAAEDLKFKDDRDVSSKLARVSSPFVYRALLMMLERSCLRNGVEFVKVKPQYTSKIGLYKYCHQYGLDVHNGAALVIARRSYEFKETVPKLLEEILVPKKKLIAFKKMNEWSKWSEITRQITKLFKKRKEVNTPGLWLVRRKELLGIA</sequence>
<name>A0A1M5YNV5_9FIRM</name>
<proteinExistence type="predicted"/>
<dbReference type="STRING" id="1121420.SAMN02746098_02566"/>
<evidence type="ECO:0000313" key="1">
    <source>
        <dbReference type="EMBL" id="SHI13253.1"/>
    </source>
</evidence>
<gene>
    <name evidence="1" type="ORF">SAMN02746098_02566</name>
</gene>
<keyword evidence="2" id="KW-1185">Reference proteome</keyword>
<reference evidence="2" key="1">
    <citation type="submission" date="2016-11" db="EMBL/GenBank/DDBJ databases">
        <authorList>
            <person name="Varghese N."/>
            <person name="Submissions S."/>
        </authorList>
    </citation>
    <scope>NUCLEOTIDE SEQUENCE [LARGE SCALE GENOMIC DNA]</scope>
    <source>
        <strain evidence="2">DSM 15449</strain>
    </source>
</reference>
<organism evidence="1 2">
    <name type="scientific">Desulfosporosinus lacus DSM 15449</name>
    <dbReference type="NCBI Taxonomy" id="1121420"/>
    <lineage>
        <taxon>Bacteria</taxon>
        <taxon>Bacillati</taxon>
        <taxon>Bacillota</taxon>
        <taxon>Clostridia</taxon>
        <taxon>Eubacteriales</taxon>
        <taxon>Desulfitobacteriaceae</taxon>
        <taxon>Desulfosporosinus</taxon>
    </lineage>
</organism>
<dbReference type="EMBL" id="FQXJ01000008">
    <property type="protein sequence ID" value="SHI13253.1"/>
    <property type="molecule type" value="Genomic_DNA"/>
</dbReference>
<accession>A0A1M5YNV5</accession>